<sequence length="920" mass="95772">MTLELLVAAQSVAAPEAEPGLPPDRLRFTLEYASPPDCDAQRTRLAGMLGGDHFSLEPLDPLLPQFLVLQFPGVRRRVSPEALFDAADTLVEEMQLVSAVPDIRASFVGAPEDPERVESVADAFLTLTCWVAKDEALPDDWAVSAINVKPVWARGITGQGVLVAQPDTGVADHPELAGALDLGHAWNTLTGTADPTDPLSTAMGNPGHGTATSSTVASRAAGRVFGAAPGAKVAPIRCLDAVVLGLDPTPVARAILHAVHAGADVISMSLGGALYSPAMAAALRTAAQAGIVIVSAAGNCVQPIVVYPARDPNVVGMAGTNHLDKPWKGTSRGRQVAAAAPAENVRVARRKPGDNGQGTTEPSQGTSFATALTAGVAALWVQHLGRQRVRDEAARIGITVTDLFRTALKATARRPANWPQGMGAGIVDADALLRLDLSRISPLAAPESAPPPDDDAILAALEDSFDAIEMGDGDWPRVGTEAVYLLNDAWLRENRAAGVAVETTASPRPSAGLVRHMPEPVMRGLAARSDAGAFTPPLIAATGPSAQYAKLLAAGQPGTAESSANLTEHEARARLAGEGAGRLMARTRASLDRLQATGLGDRDAQARMLEGAEEVIRMAAENRLDELDLPGRITLEALVRIQDRPAFRVIDGSVDTDDPLAGDWAPFLGLVVDLPDWTRSVGRIDLDGTHIGTGFLIGGGRVMTNRHVLEACADELAGPGGSLWRLGRGAVTIDFSETADGSQRHALTGVVMAGPDPINGVERLGHLDMALLSLDATAPGLPRALPLARQMDEAADMVVIGYPARPGRSAFVDPATGAVSREIGNRLREIFGTDYGRKYVAPGRVIQGPGMLPGDSEGWAASHDCTTLGGNSGSVLVQFTATPSVAGLHFSGAPLTANKAHALGRVDQSSLGPIPGAAWI</sequence>
<dbReference type="RefSeq" id="WP_134077014.1">
    <property type="nucleotide sequence ID" value="NZ_SOEB01000002.1"/>
</dbReference>
<reference evidence="7 8" key="1">
    <citation type="submission" date="2019-03" db="EMBL/GenBank/DDBJ databases">
        <title>Genomic Encyclopedia of Type Strains, Phase IV (KMG-IV): sequencing the most valuable type-strain genomes for metagenomic binning, comparative biology and taxonomic classification.</title>
        <authorList>
            <person name="Goeker M."/>
        </authorList>
    </citation>
    <scope>NUCLEOTIDE SEQUENCE [LARGE SCALE GENOMIC DNA]</scope>
    <source>
        <strain evidence="7 8">JA181</strain>
    </source>
</reference>
<evidence type="ECO:0000256" key="3">
    <source>
        <dbReference type="ARBA" id="ARBA00022801"/>
    </source>
</evidence>
<evidence type="ECO:0000313" key="8">
    <source>
        <dbReference type="Proteomes" id="UP000295484"/>
    </source>
</evidence>
<dbReference type="Proteomes" id="UP000295484">
    <property type="component" value="Unassembled WGS sequence"/>
</dbReference>
<feature type="domain" description="Peptidase S8/S53" evidence="6">
    <location>
        <begin position="158"/>
        <end position="425"/>
    </location>
</feature>
<keyword evidence="4 5" id="KW-0720">Serine protease</keyword>
<feature type="active site" description="Charge relay system" evidence="5">
    <location>
        <position position="208"/>
    </location>
</feature>
<dbReference type="PANTHER" id="PTHR43399">
    <property type="entry name" value="SUBTILISIN-RELATED"/>
    <property type="match status" value="1"/>
</dbReference>
<feature type="active site" description="Charge relay system" evidence="5">
    <location>
        <position position="167"/>
    </location>
</feature>
<dbReference type="Gene3D" id="2.40.10.10">
    <property type="entry name" value="Trypsin-like serine proteases"/>
    <property type="match status" value="2"/>
</dbReference>
<dbReference type="EMBL" id="SOEB01000002">
    <property type="protein sequence ID" value="TDX33229.1"/>
    <property type="molecule type" value="Genomic_DNA"/>
</dbReference>
<name>A0A4R8G0Z1_9RHOB</name>
<evidence type="ECO:0000259" key="6">
    <source>
        <dbReference type="Pfam" id="PF00082"/>
    </source>
</evidence>
<keyword evidence="2 5" id="KW-0645">Protease</keyword>
<evidence type="ECO:0000313" key="7">
    <source>
        <dbReference type="EMBL" id="TDX33229.1"/>
    </source>
</evidence>
<dbReference type="PANTHER" id="PTHR43399:SF4">
    <property type="entry name" value="CELL WALL-ASSOCIATED PROTEASE"/>
    <property type="match status" value="1"/>
</dbReference>
<dbReference type="SUPFAM" id="SSF52743">
    <property type="entry name" value="Subtilisin-like"/>
    <property type="match status" value="1"/>
</dbReference>
<dbReference type="Pfam" id="PF00082">
    <property type="entry name" value="Peptidase_S8"/>
    <property type="match status" value="1"/>
</dbReference>
<dbReference type="GO" id="GO:0006508">
    <property type="term" value="P:proteolysis"/>
    <property type="evidence" value="ECO:0007669"/>
    <property type="project" value="UniProtKB-KW"/>
</dbReference>
<dbReference type="AlphaFoldDB" id="A0A4R8G0Z1"/>
<comment type="similarity">
    <text evidence="1 5">Belongs to the peptidase S8 family.</text>
</comment>
<dbReference type="Pfam" id="PF13365">
    <property type="entry name" value="Trypsin_2"/>
    <property type="match status" value="1"/>
</dbReference>
<dbReference type="InterPro" id="IPR036852">
    <property type="entry name" value="Peptidase_S8/S53_dom_sf"/>
</dbReference>
<accession>A0A4R8G0Z1</accession>
<comment type="caution">
    <text evidence="7">The sequence shown here is derived from an EMBL/GenBank/DDBJ whole genome shotgun (WGS) entry which is preliminary data.</text>
</comment>
<dbReference type="PROSITE" id="PS51892">
    <property type="entry name" value="SUBTILASE"/>
    <property type="match status" value="1"/>
</dbReference>
<dbReference type="Gene3D" id="3.40.50.200">
    <property type="entry name" value="Peptidase S8/S53 domain"/>
    <property type="match status" value="1"/>
</dbReference>
<evidence type="ECO:0000256" key="1">
    <source>
        <dbReference type="ARBA" id="ARBA00011073"/>
    </source>
</evidence>
<gene>
    <name evidence="7" type="ORF">EV657_102104</name>
</gene>
<protein>
    <submittedName>
        <fullName evidence="7">Trypsin-like peptidase</fullName>
    </submittedName>
</protein>
<dbReference type="InterPro" id="IPR051048">
    <property type="entry name" value="Peptidase_S8/S53_subtilisin"/>
</dbReference>
<feature type="active site" description="Charge relay system" evidence="5">
    <location>
        <position position="367"/>
    </location>
</feature>
<dbReference type="GO" id="GO:0004252">
    <property type="term" value="F:serine-type endopeptidase activity"/>
    <property type="evidence" value="ECO:0007669"/>
    <property type="project" value="UniProtKB-UniRule"/>
</dbReference>
<dbReference type="InterPro" id="IPR000209">
    <property type="entry name" value="Peptidase_S8/S53_dom"/>
</dbReference>
<evidence type="ECO:0000256" key="5">
    <source>
        <dbReference type="PROSITE-ProRule" id="PRU01240"/>
    </source>
</evidence>
<organism evidence="7 8">
    <name type="scientific">Rhodovulum visakhapatnamense</name>
    <dbReference type="NCBI Taxonomy" id="364297"/>
    <lineage>
        <taxon>Bacteria</taxon>
        <taxon>Pseudomonadati</taxon>
        <taxon>Pseudomonadota</taxon>
        <taxon>Alphaproteobacteria</taxon>
        <taxon>Rhodobacterales</taxon>
        <taxon>Paracoccaceae</taxon>
        <taxon>Rhodovulum</taxon>
    </lineage>
</organism>
<dbReference type="InterPro" id="IPR009003">
    <property type="entry name" value="Peptidase_S1_PA"/>
</dbReference>
<proteinExistence type="inferred from homology"/>
<dbReference type="SUPFAM" id="SSF50494">
    <property type="entry name" value="Trypsin-like serine proteases"/>
    <property type="match status" value="1"/>
</dbReference>
<dbReference type="InterPro" id="IPR015500">
    <property type="entry name" value="Peptidase_S8_subtilisin-rel"/>
</dbReference>
<dbReference type="InterPro" id="IPR043504">
    <property type="entry name" value="Peptidase_S1_PA_chymotrypsin"/>
</dbReference>
<dbReference type="PRINTS" id="PR00723">
    <property type="entry name" value="SUBTILISIN"/>
</dbReference>
<dbReference type="CDD" id="cd00306">
    <property type="entry name" value="Peptidases_S8_S53"/>
    <property type="match status" value="1"/>
</dbReference>
<keyword evidence="3 5" id="KW-0378">Hydrolase</keyword>
<evidence type="ECO:0000256" key="4">
    <source>
        <dbReference type="ARBA" id="ARBA00022825"/>
    </source>
</evidence>
<evidence type="ECO:0000256" key="2">
    <source>
        <dbReference type="ARBA" id="ARBA00022670"/>
    </source>
</evidence>